<dbReference type="SUPFAM" id="SSF100950">
    <property type="entry name" value="NagB/RpiA/CoA transferase-like"/>
    <property type="match status" value="2"/>
</dbReference>
<organism evidence="3">
    <name type="scientific">marine metagenome</name>
    <dbReference type="NCBI Taxonomy" id="408172"/>
    <lineage>
        <taxon>unclassified sequences</taxon>
        <taxon>metagenomes</taxon>
        <taxon>ecological metagenomes</taxon>
    </lineage>
</organism>
<dbReference type="Pfam" id="PF01144">
    <property type="entry name" value="CoA_trans"/>
    <property type="match status" value="1"/>
</dbReference>
<name>A0A382E9T5_9ZZZZ</name>
<feature type="non-terminal residue" evidence="3">
    <location>
        <position position="450"/>
    </location>
</feature>
<dbReference type="GO" id="GO:0046952">
    <property type="term" value="P:ketone body catabolic process"/>
    <property type="evidence" value="ECO:0007669"/>
    <property type="project" value="InterPro"/>
</dbReference>
<evidence type="ECO:0000256" key="2">
    <source>
        <dbReference type="ARBA" id="ARBA00022679"/>
    </source>
</evidence>
<keyword evidence="2" id="KW-0808">Transferase</keyword>
<dbReference type="Gene3D" id="3.40.1080.10">
    <property type="entry name" value="Glutaconate Coenzyme A-transferase"/>
    <property type="match status" value="2"/>
</dbReference>
<dbReference type="InterPro" id="IPR014388">
    <property type="entry name" value="3-oxoacid_CoA-transferase"/>
</dbReference>
<sequence>MNKQITQQEFRSQIQPVKSMAVTGFRWSGTPQLLLRLVRKEFDKNGKPNGLTIMFTSSATDPGLDHLAHPDLLACSFGSYYGSIPEIRKLVQTNKIKGYSLPQGQLSFLFREIGRGSPGLISAVGKHTYVDPKFGGGKLNAKTLEEVVETISMGGTEYLFYKSQPVDAALIRGSIADQMGNIAMCNEPVKTEFLAMAQAARSSGGKIFVQVSEISDQKLAPDKIDLPSHLVDGFIVTNDLENDHRYTNKFVVHDGLLTNGDFGQESEDNEDPLYKKRIGNRALKELNPDLNVILGQGVPELVGVYARQSPEKYPNLTTFMESGVIGGIPERRPDFGVAFDPSSFLTQDNQFVGFNGGHMDMAILSFAQFDAQGNVNVSVLGDDYFGCGGYIDICHAVKKILFVGSFTAKGLEISQDQNKLTIINEGNIRKAVKSVDEITYSPKIQKENDQ</sequence>
<dbReference type="InterPro" id="IPR037171">
    <property type="entry name" value="NagB/RpiA_transferase-like"/>
</dbReference>
<accession>A0A382E9T5</accession>
<dbReference type="AlphaFoldDB" id="A0A382E9T5"/>
<comment type="similarity">
    <text evidence="1">Belongs to the 3-oxoacid CoA-transferase family.</text>
</comment>
<gene>
    <name evidence="3" type="ORF">METZ01_LOCUS200109</name>
</gene>
<evidence type="ECO:0000256" key="1">
    <source>
        <dbReference type="ARBA" id="ARBA00007154"/>
    </source>
</evidence>
<proteinExistence type="inferred from homology"/>
<protein>
    <submittedName>
        <fullName evidence="3">Uncharacterized protein</fullName>
    </submittedName>
</protein>
<dbReference type="PANTHER" id="PTHR43293:SF3">
    <property type="entry name" value="CHOLESTEROL RING-CLEAVING HYDROLASE IPDB SUBUNIT"/>
    <property type="match status" value="1"/>
</dbReference>
<dbReference type="GO" id="GO:0008410">
    <property type="term" value="F:CoA-transferase activity"/>
    <property type="evidence" value="ECO:0007669"/>
    <property type="project" value="InterPro"/>
</dbReference>
<dbReference type="PANTHER" id="PTHR43293">
    <property type="entry name" value="ACETATE COA-TRANSFERASE YDIF"/>
    <property type="match status" value="1"/>
</dbReference>
<dbReference type="EMBL" id="UINC01043348">
    <property type="protein sequence ID" value="SVB47255.1"/>
    <property type="molecule type" value="Genomic_DNA"/>
</dbReference>
<dbReference type="SMART" id="SM00882">
    <property type="entry name" value="CoA_trans"/>
    <property type="match status" value="1"/>
</dbReference>
<dbReference type="InterPro" id="IPR004165">
    <property type="entry name" value="CoA_trans_fam_I"/>
</dbReference>
<evidence type="ECO:0000313" key="3">
    <source>
        <dbReference type="EMBL" id="SVB47255.1"/>
    </source>
</evidence>
<dbReference type="PIRSF" id="PIRSF000858">
    <property type="entry name" value="SCOT-t"/>
    <property type="match status" value="1"/>
</dbReference>
<reference evidence="3" key="1">
    <citation type="submission" date="2018-05" db="EMBL/GenBank/DDBJ databases">
        <authorList>
            <person name="Lanie J.A."/>
            <person name="Ng W.-L."/>
            <person name="Kazmierczak K.M."/>
            <person name="Andrzejewski T.M."/>
            <person name="Davidsen T.M."/>
            <person name="Wayne K.J."/>
            <person name="Tettelin H."/>
            <person name="Glass J.I."/>
            <person name="Rusch D."/>
            <person name="Podicherti R."/>
            <person name="Tsui H.-C.T."/>
            <person name="Winkler M.E."/>
        </authorList>
    </citation>
    <scope>NUCLEOTIDE SEQUENCE</scope>
</reference>